<feature type="transmembrane region" description="Helical" evidence="2">
    <location>
        <begin position="208"/>
        <end position="230"/>
    </location>
</feature>
<feature type="transmembrane region" description="Helical" evidence="2">
    <location>
        <begin position="129"/>
        <end position="157"/>
    </location>
</feature>
<keyword evidence="2" id="KW-0812">Transmembrane</keyword>
<dbReference type="InterPro" id="IPR016566">
    <property type="entry name" value="UCP010219"/>
</dbReference>
<feature type="region of interest" description="Disordered" evidence="1">
    <location>
        <begin position="1"/>
        <end position="30"/>
    </location>
</feature>
<proteinExistence type="predicted"/>
<comment type="caution">
    <text evidence="3">The sequence shown here is derived from an EMBL/GenBank/DDBJ whole genome shotgun (WGS) entry which is preliminary data.</text>
</comment>
<dbReference type="AlphaFoldDB" id="A0A6I4WDT2"/>
<dbReference type="Proteomes" id="UP000431901">
    <property type="component" value="Unassembled WGS sequence"/>
</dbReference>
<evidence type="ECO:0000313" key="4">
    <source>
        <dbReference type="Proteomes" id="UP000431901"/>
    </source>
</evidence>
<organism evidence="3 4">
    <name type="scientific">Actinomadura rayongensis</name>
    <dbReference type="NCBI Taxonomy" id="1429076"/>
    <lineage>
        <taxon>Bacteria</taxon>
        <taxon>Bacillati</taxon>
        <taxon>Actinomycetota</taxon>
        <taxon>Actinomycetes</taxon>
        <taxon>Streptosporangiales</taxon>
        <taxon>Thermomonosporaceae</taxon>
        <taxon>Actinomadura</taxon>
    </lineage>
</organism>
<keyword evidence="2" id="KW-0472">Membrane</keyword>
<feature type="transmembrane region" description="Helical" evidence="2">
    <location>
        <begin position="100"/>
        <end position="117"/>
    </location>
</feature>
<feature type="transmembrane region" description="Helical" evidence="2">
    <location>
        <begin position="75"/>
        <end position="93"/>
    </location>
</feature>
<feature type="transmembrane region" description="Helical" evidence="2">
    <location>
        <begin position="177"/>
        <end position="196"/>
    </location>
</feature>
<accession>A0A6I4WDT2</accession>
<reference evidence="3 4" key="1">
    <citation type="submission" date="2019-12" db="EMBL/GenBank/DDBJ databases">
        <title>Nocardia macrotermitis sp. nov. and Nocardia aurantia sp. nov., isolated from the gut of the fungus growing-termite Macrotermes natalensis.</title>
        <authorList>
            <person name="Christine B."/>
            <person name="Rene B."/>
        </authorList>
    </citation>
    <scope>NUCLEOTIDE SEQUENCE [LARGE SCALE GENOMIC DNA]</scope>
    <source>
        <strain evidence="3 4">DSM 102126</strain>
    </source>
</reference>
<evidence type="ECO:0000256" key="2">
    <source>
        <dbReference type="SAM" id="Phobius"/>
    </source>
</evidence>
<protein>
    <submittedName>
        <fullName evidence="3">DUF3159 domain-containing protein</fullName>
    </submittedName>
</protein>
<name>A0A6I4WDT2_9ACTN</name>
<gene>
    <name evidence="3" type="ORF">GQ466_20560</name>
</gene>
<dbReference type="EMBL" id="WUTW01000004">
    <property type="protein sequence ID" value="MXQ66415.1"/>
    <property type="molecule type" value="Genomic_DNA"/>
</dbReference>
<sequence length="245" mass="25356">MNAPGLGPDGGGGVDQSVDESVSADRRDARAHDTVEAAVRAQLAKALGGVRGMIEAAVPTIGFTGTYLVAKDVKTAVIAGVAAAVVLLAVRVAQRSNPQFVLNSLVGIAIAAFFALRSGKAEDAFLPGIIYNAVYSAGMLASIAVRWPLVGFIIGSVTGDPTAWRSDPGVVRLCSRLTWLLMAPCLLRVVVQYPIWLMSGDQSGPLGIAKIAMGWPLQVAALALMVALLARGNTPLAARPEAEDA</sequence>
<dbReference type="OrthoDB" id="5244221at2"/>
<evidence type="ECO:0000313" key="3">
    <source>
        <dbReference type="EMBL" id="MXQ66415.1"/>
    </source>
</evidence>
<keyword evidence="4" id="KW-1185">Reference proteome</keyword>
<keyword evidence="2" id="KW-1133">Transmembrane helix</keyword>
<evidence type="ECO:0000256" key="1">
    <source>
        <dbReference type="SAM" id="MobiDB-lite"/>
    </source>
</evidence>
<dbReference type="Pfam" id="PF11361">
    <property type="entry name" value="DUF3159"/>
    <property type="match status" value="1"/>
</dbReference>